<comment type="caution">
    <text evidence="1">The sequence shown here is derived from an EMBL/GenBank/DDBJ whole genome shotgun (WGS) entry which is preliminary data.</text>
</comment>
<gene>
    <name evidence="1" type="ORF">FC48_GL001804</name>
</gene>
<organism evidence="1 2">
    <name type="scientific">Ligilactobacillus murinus DSM 20452 = NBRC 14221</name>
    <dbReference type="NCBI Taxonomy" id="1423772"/>
    <lineage>
        <taxon>Bacteria</taxon>
        <taxon>Bacillati</taxon>
        <taxon>Bacillota</taxon>
        <taxon>Bacilli</taxon>
        <taxon>Lactobacillales</taxon>
        <taxon>Lactobacillaceae</taxon>
        <taxon>Ligilactobacillus</taxon>
    </lineage>
</organism>
<evidence type="ECO:0000313" key="2">
    <source>
        <dbReference type="Proteomes" id="UP000051612"/>
    </source>
</evidence>
<dbReference type="AlphaFoldDB" id="A0A0R2AU56"/>
<sequence>MVMLSKKAVRKYTKQGYDLDFLQKVQPKGNINFKPDLFYYGGDGYYTVLHVVSFPTKGLPNFWLRDLMQVEGTRAFLSVVPLDSEDLKKRITKAIEEKSSRVSGKRKQMDNQQEFDEIAELTELHRQIQQLNISMKGIYVRLFVVADTEEELQKRVKEIKDKSSAYKMTVLAGELDFEYESPFVFPSEQRSMENRRRPTVIRTYDLAGGYFFNHTKLEDEHGTYFGWTPTNGAVNFNFLERDNKRTTSFMLISGSPKQGQTTFALKLNDDLYSKGNYIRNFDVDGMYREQTRRQHGLILDLSGSQNRINPFQVFPTVTSEDGSSVDEERSFQVHIEKLKNIFKLMSNALTDDDLSYLNKALINFYIEKGIWYRNPQINKSKLRATKIRQEEYPILSDFNIYIQSEKVRLANQRNADPVTQLAITRIESAIDTMQSSYAGIFEGVTQFQNISAEKVVTFDFSALTGEPAVLNAQIFSVLTLLSADITNNGKRCRKFLKDHQGEGYKETDLPHYIVNMSAAQSILKPEYRRSVDLLASLMDGMSNSFAGMILNISSLVGIVGESTSLDNPYTIAIQRIFGLMQYRVFARSAEEDITRLSRALAGQMTKSELSLLGKMNVGQLFMNIAGVGNIFFTQQLIGEEVRRYGANFSQR</sequence>
<dbReference type="EMBL" id="AYYN01000176">
    <property type="protein sequence ID" value="KRM70277.1"/>
    <property type="molecule type" value="Genomic_DNA"/>
</dbReference>
<dbReference type="SUPFAM" id="SSF52540">
    <property type="entry name" value="P-loop containing nucleoside triphosphate hydrolases"/>
    <property type="match status" value="1"/>
</dbReference>
<dbReference type="Proteomes" id="UP000051612">
    <property type="component" value="Unassembled WGS sequence"/>
</dbReference>
<protein>
    <submittedName>
        <fullName evidence="1">Vancomycin-resistant virulence factor</fullName>
    </submittedName>
</protein>
<dbReference type="RefSeq" id="WP_056960501.1">
    <property type="nucleotide sequence ID" value="NZ_AYYN01000176.1"/>
</dbReference>
<dbReference type="Gene3D" id="1.10.8.730">
    <property type="match status" value="1"/>
</dbReference>
<accession>A0A0R2AU56</accession>
<proteinExistence type="predicted"/>
<evidence type="ECO:0000313" key="1">
    <source>
        <dbReference type="EMBL" id="KRM70277.1"/>
    </source>
</evidence>
<reference evidence="1 2" key="1">
    <citation type="journal article" date="2015" name="Genome Announc.">
        <title>Expanding the biotechnology potential of lactobacilli through comparative genomics of 213 strains and associated genera.</title>
        <authorList>
            <person name="Sun Z."/>
            <person name="Harris H.M."/>
            <person name="McCann A."/>
            <person name="Guo C."/>
            <person name="Argimon S."/>
            <person name="Zhang W."/>
            <person name="Yang X."/>
            <person name="Jeffery I.B."/>
            <person name="Cooney J.C."/>
            <person name="Kagawa T.F."/>
            <person name="Liu W."/>
            <person name="Song Y."/>
            <person name="Salvetti E."/>
            <person name="Wrobel A."/>
            <person name="Rasinkangas P."/>
            <person name="Parkhill J."/>
            <person name="Rea M.C."/>
            <person name="O'Sullivan O."/>
            <person name="Ritari J."/>
            <person name="Douillard F.P."/>
            <person name="Paul Ross R."/>
            <person name="Yang R."/>
            <person name="Briner A.E."/>
            <person name="Felis G.E."/>
            <person name="de Vos W.M."/>
            <person name="Barrangou R."/>
            <person name="Klaenhammer T.R."/>
            <person name="Caufield P.W."/>
            <person name="Cui Y."/>
            <person name="Zhang H."/>
            <person name="O'Toole P.W."/>
        </authorList>
    </citation>
    <scope>NUCLEOTIDE SEQUENCE [LARGE SCALE GENOMIC DNA]</scope>
    <source>
        <strain evidence="1 2">DSM 20452</strain>
    </source>
</reference>
<dbReference type="InterPro" id="IPR027417">
    <property type="entry name" value="P-loop_NTPase"/>
</dbReference>
<dbReference type="PATRIC" id="fig|1423772.3.peg.1926"/>
<name>A0A0R2AU56_9LACO</name>